<evidence type="ECO:0000256" key="1">
    <source>
        <dbReference type="ARBA" id="ARBA00010923"/>
    </source>
</evidence>
<dbReference type="AlphaFoldDB" id="A0A3S4BE55"/>
<keyword evidence="2" id="KW-0680">Restriction system</keyword>
<accession>A0A3S4BE55</accession>
<dbReference type="InterPro" id="IPR000055">
    <property type="entry name" value="Restrct_endonuc_typeI_TRD"/>
</dbReference>
<dbReference type="CDD" id="cd17260">
    <property type="entry name" value="RMtype1_S_EcoEI-TRD1-CR1_like"/>
    <property type="match status" value="1"/>
</dbReference>
<comment type="similarity">
    <text evidence="1">Belongs to the type-I restriction system S methylase family.</text>
</comment>
<dbReference type="OrthoDB" id="164285at2"/>
<sequence>MKTHTVRRFGEVVEINPRRWNSVAPTTPVSFVPMAAVSETSGTITEKATRAFEEVAKGYTLFADNDVLFAKITPCMENGKAAIVRDLEGGLGAGSTEFYVLRPGEEILPEFVFHFVRRASFRALCKANFTGTAGQQRVPRQFLENVPLFVPPLDEQRRIVGLLDRAAEIRRRADAARAKARAIIPALFLDMFGDPATNPNGWPVLSVGDLLEAASYGTSQKANENGEGIPVIRMGNVLMDGQLNTADLKHIVLSPEEQERVSLRHGDILFNRTNSKDLVGKTGLWDGRFDAVLASYFIRLRVDEKLTCPTFLWAFMNSSFMKQVLFNTARGAIGQANINTKELKAFRVYVPPLPLQRTFAEQVIRIESIARALDAAAAKAEAMAAALSAEVFG</sequence>
<comment type="caution">
    <text evidence="5">The sequence shown here is derived from an EMBL/GenBank/DDBJ whole genome shotgun (WGS) entry which is preliminary data.</text>
</comment>
<dbReference type="PANTHER" id="PTHR30408">
    <property type="entry name" value="TYPE-1 RESTRICTION ENZYME ECOKI SPECIFICITY PROTEIN"/>
    <property type="match status" value="1"/>
</dbReference>
<evidence type="ECO:0000259" key="4">
    <source>
        <dbReference type="Pfam" id="PF01420"/>
    </source>
</evidence>
<dbReference type="GO" id="GO:0003677">
    <property type="term" value="F:DNA binding"/>
    <property type="evidence" value="ECO:0007669"/>
    <property type="project" value="UniProtKB-KW"/>
</dbReference>
<evidence type="ECO:0000313" key="5">
    <source>
        <dbReference type="EMBL" id="VCU07640.1"/>
    </source>
</evidence>
<dbReference type="CDD" id="cd17524">
    <property type="entry name" value="RMtype1_S_EcoUTORF5051P-TRD2-CR2_like"/>
    <property type="match status" value="1"/>
</dbReference>
<dbReference type="RefSeq" id="WP_129607898.1">
    <property type="nucleotide sequence ID" value="NZ_UWOC01000055.1"/>
</dbReference>
<dbReference type="GO" id="GO:0009307">
    <property type="term" value="P:DNA restriction-modification system"/>
    <property type="evidence" value="ECO:0007669"/>
    <property type="project" value="UniProtKB-KW"/>
</dbReference>
<dbReference type="EMBL" id="UWOC01000055">
    <property type="protein sequence ID" value="VCU07640.1"/>
    <property type="molecule type" value="Genomic_DNA"/>
</dbReference>
<dbReference type="InterPro" id="IPR044946">
    <property type="entry name" value="Restrct_endonuc_typeI_TRD_sf"/>
</dbReference>
<name>A0A3S4BE55_9BRAD</name>
<evidence type="ECO:0000256" key="3">
    <source>
        <dbReference type="ARBA" id="ARBA00023125"/>
    </source>
</evidence>
<keyword evidence="6" id="KW-1185">Reference proteome</keyword>
<evidence type="ECO:0000313" key="6">
    <source>
        <dbReference type="Proteomes" id="UP000289200"/>
    </source>
</evidence>
<feature type="domain" description="Type I restriction modification DNA specificity" evidence="4">
    <location>
        <begin position="2"/>
        <end position="165"/>
    </location>
</feature>
<dbReference type="Gene3D" id="3.90.220.20">
    <property type="entry name" value="DNA methylase specificity domains"/>
    <property type="match status" value="2"/>
</dbReference>
<dbReference type="Proteomes" id="UP000289200">
    <property type="component" value="Unassembled WGS sequence"/>
</dbReference>
<dbReference type="Pfam" id="PF01420">
    <property type="entry name" value="Methylase_S"/>
    <property type="match status" value="2"/>
</dbReference>
<reference evidence="6" key="1">
    <citation type="submission" date="2018-10" db="EMBL/GenBank/DDBJ databases">
        <authorList>
            <person name="Peiro R."/>
            <person name="Begona"/>
            <person name="Cbmso G."/>
            <person name="Lopez M."/>
            <person name="Gonzalez S."/>
            <person name="Sacristan E."/>
            <person name="Castillo E."/>
        </authorList>
    </citation>
    <scope>NUCLEOTIDE SEQUENCE [LARGE SCALE GENOMIC DNA]</scope>
</reference>
<feature type="domain" description="Type I restriction modification DNA specificity" evidence="4">
    <location>
        <begin position="199"/>
        <end position="361"/>
    </location>
</feature>
<dbReference type="SUPFAM" id="SSF116734">
    <property type="entry name" value="DNA methylase specificity domain"/>
    <property type="match status" value="2"/>
</dbReference>
<evidence type="ECO:0000256" key="2">
    <source>
        <dbReference type="ARBA" id="ARBA00022747"/>
    </source>
</evidence>
<dbReference type="PANTHER" id="PTHR30408:SF12">
    <property type="entry name" value="TYPE I RESTRICTION ENZYME MJAVIII SPECIFICITY SUBUNIT"/>
    <property type="match status" value="1"/>
</dbReference>
<keyword evidence="3" id="KW-0238">DNA-binding</keyword>
<protein>
    <submittedName>
        <fullName evidence="5">Type-1 restriction enzyme EcoKI specificity protein</fullName>
    </submittedName>
</protein>
<organism evidence="5 6">
    <name type="scientific">Rhodoplanes serenus</name>
    <dbReference type="NCBI Taxonomy" id="200615"/>
    <lineage>
        <taxon>Bacteria</taxon>
        <taxon>Pseudomonadati</taxon>
        <taxon>Pseudomonadota</taxon>
        <taxon>Alphaproteobacteria</taxon>
        <taxon>Hyphomicrobiales</taxon>
        <taxon>Nitrobacteraceae</taxon>
        <taxon>Rhodoplanes</taxon>
    </lineage>
</organism>
<proteinExistence type="inferred from homology"/>
<gene>
    <name evidence="5" type="primary">hsdS</name>
    <name evidence="5" type="ORF">RHODGE_RHODGE_00845</name>
</gene>
<dbReference type="InterPro" id="IPR052021">
    <property type="entry name" value="Type-I_RS_S_subunit"/>
</dbReference>